<keyword evidence="6" id="KW-1185">Reference proteome</keyword>
<accession>A0A9X4MA12</accession>
<proteinExistence type="predicted"/>
<dbReference type="InterPro" id="IPR018976">
    <property type="entry name" value="Imelysin-like"/>
</dbReference>
<reference evidence="5" key="1">
    <citation type="submission" date="2019-05" db="EMBL/GenBank/DDBJ databases">
        <title>Whole genome sequencing of Pseudanabaena catenata USMAC16.</title>
        <authorList>
            <person name="Khan Z."/>
            <person name="Omar W.M."/>
            <person name="Convey P."/>
            <person name="Merican F."/>
            <person name="Najimudin N."/>
        </authorList>
    </citation>
    <scope>NUCLEOTIDE SEQUENCE</scope>
    <source>
        <strain evidence="5">USMAC16</strain>
    </source>
</reference>
<evidence type="ECO:0000313" key="5">
    <source>
        <dbReference type="EMBL" id="MDG3496746.1"/>
    </source>
</evidence>
<feature type="signal peptide" evidence="3">
    <location>
        <begin position="1"/>
        <end position="21"/>
    </location>
</feature>
<dbReference type="InterPro" id="IPR034982">
    <property type="entry name" value="Imelysin-like_IrpA"/>
</dbReference>
<feature type="chain" id="PRO_5040786173" evidence="3">
    <location>
        <begin position="22"/>
        <end position="377"/>
    </location>
</feature>
<dbReference type="PROSITE" id="PS51257">
    <property type="entry name" value="PROKAR_LIPOPROTEIN"/>
    <property type="match status" value="1"/>
</dbReference>
<comment type="subcellular location">
    <subcellularLocation>
        <location evidence="1">Cell envelope</location>
    </subcellularLocation>
</comment>
<evidence type="ECO:0000259" key="4">
    <source>
        <dbReference type="Pfam" id="PF09375"/>
    </source>
</evidence>
<dbReference type="EMBL" id="VBTY01000223">
    <property type="protein sequence ID" value="MDG3496746.1"/>
    <property type="molecule type" value="Genomic_DNA"/>
</dbReference>
<dbReference type="Pfam" id="PF09375">
    <property type="entry name" value="Peptidase_M75"/>
    <property type="match status" value="1"/>
</dbReference>
<protein>
    <submittedName>
        <fullName evidence="5">Imelysin family protein</fullName>
    </submittedName>
</protein>
<evidence type="ECO:0000313" key="6">
    <source>
        <dbReference type="Proteomes" id="UP001152872"/>
    </source>
</evidence>
<comment type="caution">
    <text evidence="5">The sequence shown here is derived from an EMBL/GenBank/DDBJ whole genome shotgun (WGS) entry which is preliminary data.</text>
</comment>
<sequence length="377" mass="40880">MNFLKALIKPISLAVIVFALAIACTPQSIKTTTNVASNSNTTSIAASKKFSDKQVVVDFTDKVVIPTYQKFTSKTKDLKAAVDILAKDPSEPNLKAAQDAWIEARVYWEQSESFTIGPAKSLGADAAIDTWPLDKGDLEKILKSNDKLTPESIQKLQESQKGYHAIEFILFGANGKKAIADFTPREFEYVQALATVLDGDANKLLTAWVKGIDDKAPYRDSFATAGNNPIYPSLPDAVQEMIEGIIDSTTEVAEKKIGEPFKKKDPASIESQYALANPINDFRNNILCVKNVYFGGIENHAAGKAGLSAYVAKVNPSLDARVDKEIQAALDAIAQIPAPFSNAIADPTAAPKIKNAIDTVTTVKETFEKEIKPLIIT</sequence>
<dbReference type="GO" id="GO:0030313">
    <property type="term" value="C:cell envelope"/>
    <property type="evidence" value="ECO:0007669"/>
    <property type="project" value="UniProtKB-SubCell"/>
</dbReference>
<feature type="domain" description="Imelysin-like" evidence="4">
    <location>
        <begin position="65"/>
        <end position="364"/>
    </location>
</feature>
<organism evidence="5 6">
    <name type="scientific">Pseudanabaena catenata USMAC16</name>
    <dbReference type="NCBI Taxonomy" id="1855837"/>
    <lineage>
        <taxon>Bacteria</taxon>
        <taxon>Bacillati</taxon>
        <taxon>Cyanobacteriota</taxon>
        <taxon>Cyanophyceae</taxon>
        <taxon>Pseudanabaenales</taxon>
        <taxon>Pseudanabaenaceae</taxon>
        <taxon>Pseudanabaena</taxon>
    </lineage>
</organism>
<dbReference type="Proteomes" id="UP001152872">
    <property type="component" value="Unassembled WGS sequence"/>
</dbReference>
<keyword evidence="2 3" id="KW-0732">Signal</keyword>
<dbReference type="CDD" id="cd14658">
    <property type="entry name" value="Imelysin-like_IrpA"/>
    <property type="match status" value="1"/>
</dbReference>
<dbReference type="AlphaFoldDB" id="A0A9X4MA12"/>
<evidence type="ECO:0000256" key="2">
    <source>
        <dbReference type="ARBA" id="ARBA00022729"/>
    </source>
</evidence>
<evidence type="ECO:0000256" key="3">
    <source>
        <dbReference type="SAM" id="SignalP"/>
    </source>
</evidence>
<gene>
    <name evidence="5" type="ORF">FEV09_19585</name>
</gene>
<name>A0A9X4MA12_9CYAN</name>
<evidence type="ECO:0000256" key="1">
    <source>
        <dbReference type="ARBA" id="ARBA00004196"/>
    </source>
</evidence>
<dbReference type="InterPro" id="IPR038352">
    <property type="entry name" value="Imelysin_sf"/>
</dbReference>
<dbReference type="Gene3D" id="1.20.1420.20">
    <property type="entry name" value="M75 peptidase, HXXE motif"/>
    <property type="match status" value="1"/>
</dbReference>
<dbReference type="RefSeq" id="WP_009628940.1">
    <property type="nucleotide sequence ID" value="NZ_VBTY01000223.1"/>
</dbReference>